<accession>A0A7J5URK0</accession>
<sequence length="147" mass="15176">MTSAGTPPLIVVGVDGSESSKAALRWAARQAELTGAELWAVQAWQPPSTYGMPVDYSNADFEAQVGESLRGTIVAALGERPDVPVSPQVVEGHPAAVLTQAAQQADLLVLGSHGRGAFAGMLLGSVSQHCVQHAPCPVLVTRAAPRS</sequence>
<feature type="domain" description="UspA" evidence="2">
    <location>
        <begin position="10"/>
        <end position="142"/>
    </location>
</feature>
<dbReference type="Proteomes" id="UP000451860">
    <property type="component" value="Unassembled WGS sequence"/>
</dbReference>
<protein>
    <submittedName>
        <fullName evidence="3">Universal stress protein</fullName>
    </submittedName>
</protein>
<gene>
    <name evidence="3" type="ORF">GB883_06915</name>
</gene>
<dbReference type="InterPro" id="IPR006016">
    <property type="entry name" value="UspA"/>
</dbReference>
<organism evidence="3 4">
    <name type="scientific">Georgenia thermotolerans</name>
    <dbReference type="NCBI Taxonomy" id="527326"/>
    <lineage>
        <taxon>Bacteria</taxon>
        <taxon>Bacillati</taxon>
        <taxon>Actinomycetota</taxon>
        <taxon>Actinomycetes</taxon>
        <taxon>Micrococcales</taxon>
        <taxon>Bogoriellaceae</taxon>
        <taxon>Georgenia</taxon>
    </lineage>
</organism>
<dbReference type="InterPro" id="IPR006015">
    <property type="entry name" value="Universal_stress_UspA"/>
</dbReference>
<dbReference type="CDD" id="cd23659">
    <property type="entry name" value="USP_At3g01520-like"/>
    <property type="match status" value="1"/>
</dbReference>
<dbReference type="AlphaFoldDB" id="A0A7J5URK0"/>
<dbReference type="OrthoDB" id="6174426at2"/>
<dbReference type="RefSeq" id="WP_152200354.1">
    <property type="nucleotide sequence ID" value="NZ_VUKF01000003.1"/>
</dbReference>
<name>A0A7J5URK0_9MICO</name>
<evidence type="ECO:0000313" key="4">
    <source>
        <dbReference type="Proteomes" id="UP000451860"/>
    </source>
</evidence>
<reference evidence="3 4" key="1">
    <citation type="submission" date="2019-10" db="EMBL/GenBank/DDBJ databases">
        <title>Georgenia wutianyii sp. nov. and Georgenia yuyongxinii sp. nov. isolated from plateau pika (Ochotona curzoniae) in the Qinghai-Tibet plateau of China.</title>
        <authorList>
            <person name="Tian Z."/>
        </authorList>
    </citation>
    <scope>NUCLEOTIDE SEQUENCE [LARGE SCALE GENOMIC DNA]</scope>
    <source>
        <strain evidence="3 4">DSM 21501</strain>
    </source>
</reference>
<comment type="caution">
    <text evidence="3">The sequence shown here is derived from an EMBL/GenBank/DDBJ whole genome shotgun (WGS) entry which is preliminary data.</text>
</comment>
<dbReference type="Gene3D" id="3.40.50.620">
    <property type="entry name" value="HUPs"/>
    <property type="match status" value="1"/>
</dbReference>
<dbReference type="InterPro" id="IPR014729">
    <property type="entry name" value="Rossmann-like_a/b/a_fold"/>
</dbReference>
<evidence type="ECO:0000259" key="2">
    <source>
        <dbReference type="Pfam" id="PF00582"/>
    </source>
</evidence>
<dbReference type="SUPFAM" id="SSF52402">
    <property type="entry name" value="Adenine nucleotide alpha hydrolases-like"/>
    <property type="match status" value="1"/>
</dbReference>
<evidence type="ECO:0000313" key="3">
    <source>
        <dbReference type="EMBL" id="KAE8764850.1"/>
    </source>
</evidence>
<dbReference type="PANTHER" id="PTHR31964">
    <property type="entry name" value="ADENINE NUCLEOTIDE ALPHA HYDROLASES-LIKE SUPERFAMILY PROTEIN"/>
    <property type="match status" value="1"/>
</dbReference>
<dbReference type="EMBL" id="WHJE01000021">
    <property type="protein sequence ID" value="KAE8764850.1"/>
    <property type="molecule type" value="Genomic_DNA"/>
</dbReference>
<dbReference type="PANTHER" id="PTHR31964:SF113">
    <property type="entry name" value="USPA DOMAIN-CONTAINING PROTEIN"/>
    <property type="match status" value="1"/>
</dbReference>
<proteinExistence type="inferred from homology"/>
<keyword evidence="4" id="KW-1185">Reference proteome</keyword>
<dbReference type="PRINTS" id="PR01438">
    <property type="entry name" value="UNVRSLSTRESS"/>
</dbReference>
<comment type="similarity">
    <text evidence="1">Belongs to the universal stress protein A family.</text>
</comment>
<dbReference type="Pfam" id="PF00582">
    <property type="entry name" value="Usp"/>
    <property type="match status" value="1"/>
</dbReference>
<evidence type="ECO:0000256" key="1">
    <source>
        <dbReference type="ARBA" id="ARBA00008791"/>
    </source>
</evidence>